<evidence type="ECO:0000256" key="2">
    <source>
        <dbReference type="ARBA" id="ARBA00022989"/>
    </source>
</evidence>
<dbReference type="Gene3D" id="1.20.1250.20">
    <property type="entry name" value="MFS general substrate transporter like domains"/>
    <property type="match status" value="1"/>
</dbReference>
<feature type="transmembrane region" description="Helical" evidence="4">
    <location>
        <begin position="73"/>
        <end position="91"/>
    </location>
</feature>
<feature type="transmembrane region" description="Helical" evidence="4">
    <location>
        <begin position="203"/>
        <end position="224"/>
    </location>
</feature>
<dbReference type="SUPFAM" id="SSF103473">
    <property type="entry name" value="MFS general substrate transporter"/>
    <property type="match status" value="1"/>
</dbReference>
<protein>
    <submittedName>
        <fullName evidence="6">MFS transporter</fullName>
    </submittedName>
</protein>
<dbReference type="EMBL" id="VGLS01000454">
    <property type="protein sequence ID" value="MBM3224994.1"/>
    <property type="molecule type" value="Genomic_DNA"/>
</dbReference>
<reference evidence="6" key="1">
    <citation type="submission" date="2019-03" db="EMBL/GenBank/DDBJ databases">
        <title>Lake Tanganyika Metagenome-Assembled Genomes (MAGs).</title>
        <authorList>
            <person name="Tran P."/>
        </authorList>
    </citation>
    <scope>NUCLEOTIDE SEQUENCE</scope>
    <source>
        <strain evidence="6">K_DeepCast_65m_m2_066</strain>
    </source>
</reference>
<dbReference type="Proteomes" id="UP000712673">
    <property type="component" value="Unassembled WGS sequence"/>
</dbReference>
<evidence type="ECO:0000259" key="5">
    <source>
        <dbReference type="PROSITE" id="PS50850"/>
    </source>
</evidence>
<dbReference type="PROSITE" id="PS50850">
    <property type="entry name" value="MFS"/>
    <property type="match status" value="1"/>
</dbReference>
<evidence type="ECO:0000256" key="3">
    <source>
        <dbReference type="ARBA" id="ARBA00023136"/>
    </source>
</evidence>
<gene>
    <name evidence="6" type="ORF">FJZ47_14485</name>
</gene>
<feature type="transmembrane region" description="Helical" evidence="4">
    <location>
        <begin position="44"/>
        <end position="61"/>
    </location>
</feature>
<keyword evidence="1 4" id="KW-0812">Transmembrane</keyword>
<feature type="transmembrane region" description="Helical" evidence="4">
    <location>
        <begin position="97"/>
        <end position="120"/>
    </location>
</feature>
<dbReference type="Pfam" id="PF07690">
    <property type="entry name" value="MFS_1"/>
    <property type="match status" value="1"/>
</dbReference>
<evidence type="ECO:0000313" key="6">
    <source>
        <dbReference type="EMBL" id="MBM3224994.1"/>
    </source>
</evidence>
<feature type="transmembrane region" description="Helical" evidence="4">
    <location>
        <begin position="162"/>
        <end position="182"/>
    </location>
</feature>
<keyword evidence="3 4" id="KW-0472">Membrane</keyword>
<proteinExistence type="predicted"/>
<dbReference type="AlphaFoldDB" id="A0A937W403"/>
<evidence type="ECO:0000256" key="4">
    <source>
        <dbReference type="SAM" id="Phobius"/>
    </source>
</evidence>
<dbReference type="InterPro" id="IPR036259">
    <property type="entry name" value="MFS_trans_sf"/>
</dbReference>
<dbReference type="GO" id="GO:0022857">
    <property type="term" value="F:transmembrane transporter activity"/>
    <property type="evidence" value="ECO:0007669"/>
    <property type="project" value="InterPro"/>
</dbReference>
<dbReference type="InterPro" id="IPR020846">
    <property type="entry name" value="MFS_dom"/>
</dbReference>
<name>A0A937W403_UNCTE</name>
<evidence type="ECO:0000313" key="7">
    <source>
        <dbReference type="Proteomes" id="UP000712673"/>
    </source>
</evidence>
<accession>A0A937W403</accession>
<sequence>MEHRYPRAFALCALANFAQAVSFAVFLHFPGFLHTLGAEETVIGTLMAAPSLAGLLLGPYCGRILDRHGRRPLLLSGNILNVGVLWCYLAFQTLSPALYVVRVLHGVAGTMLASTLLTYAADLVPPTRTAQGLALFGVSAMLAITVGGLLGEVTLAWGGYPALLHASLGCALGGLALALTLAEPRQPVAHTALPPRALRATLSQADLLPLWVIAGVFFIAWRGYLPFSKPMSSPRAWGHWVRFLRSIHSLPWPSAWVWDGSPIGSACDASWCRRS</sequence>
<organism evidence="6 7">
    <name type="scientific">Tectimicrobiota bacterium</name>
    <dbReference type="NCBI Taxonomy" id="2528274"/>
    <lineage>
        <taxon>Bacteria</taxon>
        <taxon>Pseudomonadati</taxon>
        <taxon>Nitrospinota/Tectimicrobiota group</taxon>
        <taxon>Candidatus Tectimicrobiota</taxon>
    </lineage>
</organism>
<comment type="caution">
    <text evidence="6">The sequence shown here is derived from an EMBL/GenBank/DDBJ whole genome shotgun (WGS) entry which is preliminary data.</text>
</comment>
<dbReference type="PANTHER" id="PTHR23531">
    <property type="entry name" value="QUINOLENE RESISTANCE PROTEIN NORA"/>
    <property type="match status" value="1"/>
</dbReference>
<feature type="domain" description="Major facilitator superfamily (MFS) profile" evidence="5">
    <location>
        <begin position="1"/>
        <end position="275"/>
    </location>
</feature>
<dbReference type="PANTHER" id="PTHR23531:SF1">
    <property type="entry name" value="QUINOLENE RESISTANCE PROTEIN NORA"/>
    <property type="match status" value="1"/>
</dbReference>
<evidence type="ECO:0000256" key="1">
    <source>
        <dbReference type="ARBA" id="ARBA00022692"/>
    </source>
</evidence>
<dbReference type="InterPro" id="IPR052714">
    <property type="entry name" value="MFS_Exporter"/>
</dbReference>
<keyword evidence="2 4" id="KW-1133">Transmembrane helix</keyword>
<dbReference type="InterPro" id="IPR011701">
    <property type="entry name" value="MFS"/>
</dbReference>
<feature type="transmembrane region" description="Helical" evidence="4">
    <location>
        <begin position="132"/>
        <end position="150"/>
    </location>
</feature>